<gene>
    <name evidence="3" type="ORF">K402DRAFT_394799</name>
</gene>
<dbReference type="PROSITE" id="PS51257">
    <property type="entry name" value="PROKAR_LIPOPROTEIN"/>
    <property type="match status" value="1"/>
</dbReference>
<evidence type="ECO:0000313" key="3">
    <source>
        <dbReference type="EMBL" id="KAF1985467.1"/>
    </source>
</evidence>
<feature type="compositionally biased region" description="Polar residues" evidence="1">
    <location>
        <begin position="35"/>
        <end position="50"/>
    </location>
</feature>
<evidence type="ECO:0000313" key="4">
    <source>
        <dbReference type="Proteomes" id="UP000800041"/>
    </source>
</evidence>
<dbReference type="Proteomes" id="UP000800041">
    <property type="component" value="Unassembled WGS sequence"/>
</dbReference>
<dbReference type="EMBL" id="ML977162">
    <property type="protein sequence ID" value="KAF1985467.1"/>
    <property type="molecule type" value="Genomic_DNA"/>
</dbReference>
<accession>A0A6G1GXE8</accession>
<reference evidence="3" key="1">
    <citation type="journal article" date="2020" name="Stud. Mycol.">
        <title>101 Dothideomycetes genomes: a test case for predicting lifestyles and emergence of pathogens.</title>
        <authorList>
            <person name="Haridas S."/>
            <person name="Albert R."/>
            <person name="Binder M."/>
            <person name="Bloem J."/>
            <person name="Labutti K."/>
            <person name="Salamov A."/>
            <person name="Andreopoulos B."/>
            <person name="Baker S."/>
            <person name="Barry K."/>
            <person name="Bills G."/>
            <person name="Bluhm B."/>
            <person name="Cannon C."/>
            <person name="Castanera R."/>
            <person name="Culley D."/>
            <person name="Daum C."/>
            <person name="Ezra D."/>
            <person name="Gonzalez J."/>
            <person name="Henrissat B."/>
            <person name="Kuo A."/>
            <person name="Liang C."/>
            <person name="Lipzen A."/>
            <person name="Lutzoni F."/>
            <person name="Magnuson J."/>
            <person name="Mondo S."/>
            <person name="Nolan M."/>
            <person name="Ohm R."/>
            <person name="Pangilinan J."/>
            <person name="Park H.-J."/>
            <person name="Ramirez L."/>
            <person name="Alfaro M."/>
            <person name="Sun H."/>
            <person name="Tritt A."/>
            <person name="Yoshinaga Y."/>
            <person name="Zwiers L.-H."/>
            <person name="Turgeon B."/>
            <person name="Goodwin S."/>
            <person name="Spatafora J."/>
            <person name="Crous P."/>
            <person name="Grigoriev I."/>
        </authorList>
    </citation>
    <scope>NUCLEOTIDE SEQUENCE</scope>
    <source>
        <strain evidence="3">CBS 113979</strain>
    </source>
</reference>
<evidence type="ECO:0000256" key="1">
    <source>
        <dbReference type="SAM" id="MobiDB-lite"/>
    </source>
</evidence>
<dbReference type="AlphaFoldDB" id="A0A6G1GXE8"/>
<keyword evidence="2" id="KW-0732">Signal</keyword>
<feature type="chain" id="PRO_5026222299" evidence="2">
    <location>
        <begin position="29"/>
        <end position="74"/>
    </location>
</feature>
<organism evidence="3 4">
    <name type="scientific">Aulographum hederae CBS 113979</name>
    <dbReference type="NCBI Taxonomy" id="1176131"/>
    <lineage>
        <taxon>Eukaryota</taxon>
        <taxon>Fungi</taxon>
        <taxon>Dikarya</taxon>
        <taxon>Ascomycota</taxon>
        <taxon>Pezizomycotina</taxon>
        <taxon>Dothideomycetes</taxon>
        <taxon>Pleosporomycetidae</taxon>
        <taxon>Aulographales</taxon>
        <taxon>Aulographaceae</taxon>
    </lineage>
</organism>
<name>A0A6G1GXE8_9PEZI</name>
<sequence>MHPAKVSQTPGSSLSTLLLGLLLAACSGFSGSGFQRSASALQKPDQTSFSGEAEIHGPSQARGQMPEKRESAFC</sequence>
<keyword evidence="4" id="KW-1185">Reference proteome</keyword>
<protein>
    <submittedName>
        <fullName evidence="3">Uncharacterized protein</fullName>
    </submittedName>
</protein>
<feature type="compositionally biased region" description="Basic and acidic residues" evidence="1">
    <location>
        <begin position="65"/>
        <end position="74"/>
    </location>
</feature>
<evidence type="ECO:0000256" key="2">
    <source>
        <dbReference type="SAM" id="SignalP"/>
    </source>
</evidence>
<feature type="region of interest" description="Disordered" evidence="1">
    <location>
        <begin position="33"/>
        <end position="74"/>
    </location>
</feature>
<feature type="signal peptide" evidence="2">
    <location>
        <begin position="1"/>
        <end position="28"/>
    </location>
</feature>
<proteinExistence type="predicted"/>